<dbReference type="GO" id="GO:0009279">
    <property type="term" value="C:cell outer membrane"/>
    <property type="evidence" value="ECO:0007669"/>
    <property type="project" value="UniProtKB-SubCell"/>
</dbReference>
<dbReference type="Proteomes" id="UP000199214">
    <property type="component" value="Unassembled WGS sequence"/>
</dbReference>
<dbReference type="Gene3D" id="2.40.170.20">
    <property type="entry name" value="TonB-dependent receptor, beta-barrel domain"/>
    <property type="match status" value="1"/>
</dbReference>
<evidence type="ECO:0000256" key="3">
    <source>
        <dbReference type="ARBA" id="ARBA00022452"/>
    </source>
</evidence>
<feature type="domain" description="TonB-dependent transporter Oar-like beta-barrel" evidence="9">
    <location>
        <begin position="366"/>
        <end position="915"/>
    </location>
</feature>
<dbReference type="AlphaFoldDB" id="A0A1H7V0U8"/>
<evidence type="ECO:0000256" key="6">
    <source>
        <dbReference type="ARBA" id="ARBA00023237"/>
    </source>
</evidence>
<dbReference type="RefSeq" id="WP_245708582.1">
    <property type="nucleotide sequence ID" value="NZ_FNZZ01000008.1"/>
</dbReference>
<dbReference type="SUPFAM" id="SSF56935">
    <property type="entry name" value="Porins"/>
    <property type="match status" value="1"/>
</dbReference>
<keyword evidence="8" id="KW-0732">Signal</keyword>
<evidence type="ECO:0000313" key="10">
    <source>
        <dbReference type="EMBL" id="SEM02763.1"/>
    </source>
</evidence>
<dbReference type="InterPro" id="IPR057601">
    <property type="entry name" value="Oar-like_b-barrel"/>
</dbReference>
<dbReference type="PANTHER" id="PTHR30069:SF46">
    <property type="entry name" value="OAR PROTEIN"/>
    <property type="match status" value="1"/>
</dbReference>
<dbReference type="PANTHER" id="PTHR30069">
    <property type="entry name" value="TONB-DEPENDENT OUTER MEMBRANE RECEPTOR"/>
    <property type="match status" value="1"/>
</dbReference>
<evidence type="ECO:0000256" key="4">
    <source>
        <dbReference type="ARBA" id="ARBA00022692"/>
    </source>
</evidence>
<feature type="domain" description="TonB-dependent transporter Oar-like beta-barrel" evidence="9">
    <location>
        <begin position="276"/>
        <end position="347"/>
    </location>
</feature>
<evidence type="ECO:0000256" key="5">
    <source>
        <dbReference type="ARBA" id="ARBA00023136"/>
    </source>
</evidence>
<evidence type="ECO:0000256" key="2">
    <source>
        <dbReference type="ARBA" id="ARBA00022448"/>
    </source>
</evidence>
<organism evidence="10 11">
    <name type="scientific">Sphingomonas palmae</name>
    <dbReference type="NCBI Taxonomy" id="1855283"/>
    <lineage>
        <taxon>Bacteria</taxon>
        <taxon>Pseudomonadati</taxon>
        <taxon>Pseudomonadota</taxon>
        <taxon>Alphaproteobacteria</taxon>
        <taxon>Sphingomonadales</taxon>
        <taxon>Sphingomonadaceae</taxon>
        <taxon>Sphingomonas</taxon>
    </lineage>
</organism>
<keyword evidence="5" id="KW-0472">Membrane</keyword>
<feature type="region of interest" description="Disordered" evidence="7">
    <location>
        <begin position="111"/>
        <end position="149"/>
    </location>
</feature>
<dbReference type="GO" id="GO:0015344">
    <property type="term" value="F:siderophore uptake transmembrane transporter activity"/>
    <property type="evidence" value="ECO:0007669"/>
    <property type="project" value="TreeGrafter"/>
</dbReference>
<evidence type="ECO:0000256" key="8">
    <source>
        <dbReference type="SAM" id="SignalP"/>
    </source>
</evidence>
<comment type="subcellular location">
    <subcellularLocation>
        <location evidence="1">Cell outer membrane</location>
        <topology evidence="1">Multi-pass membrane protein</topology>
    </subcellularLocation>
</comment>
<dbReference type="InterPro" id="IPR013784">
    <property type="entry name" value="Carb-bd-like_fold"/>
</dbReference>
<feature type="chain" id="PRO_5011525415" evidence="8">
    <location>
        <begin position="30"/>
        <end position="1031"/>
    </location>
</feature>
<proteinExistence type="predicted"/>
<gene>
    <name evidence="10" type="ORF">SAMN05216382_3146</name>
</gene>
<keyword evidence="3" id="KW-1134">Transmembrane beta strand</keyword>
<name>A0A1H7V0U8_9SPHN</name>
<dbReference type="Gene3D" id="2.60.40.1120">
    <property type="entry name" value="Carboxypeptidase-like, regulatory domain"/>
    <property type="match status" value="1"/>
</dbReference>
<dbReference type="GO" id="GO:0030246">
    <property type="term" value="F:carbohydrate binding"/>
    <property type="evidence" value="ECO:0007669"/>
    <property type="project" value="InterPro"/>
</dbReference>
<dbReference type="Pfam" id="PF25183">
    <property type="entry name" value="OMP_b-brl_4"/>
    <property type="match status" value="2"/>
</dbReference>
<evidence type="ECO:0000256" key="7">
    <source>
        <dbReference type="SAM" id="MobiDB-lite"/>
    </source>
</evidence>
<dbReference type="EMBL" id="FNZZ01000008">
    <property type="protein sequence ID" value="SEM02763.1"/>
    <property type="molecule type" value="Genomic_DNA"/>
</dbReference>
<keyword evidence="2" id="KW-0813">Transport</keyword>
<keyword evidence="11" id="KW-1185">Reference proteome</keyword>
<reference evidence="11" key="1">
    <citation type="submission" date="2016-10" db="EMBL/GenBank/DDBJ databases">
        <authorList>
            <person name="Varghese N."/>
            <person name="Submissions S."/>
        </authorList>
    </citation>
    <scope>NUCLEOTIDE SEQUENCE [LARGE SCALE GENOMIC DNA]</scope>
    <source>
        <strain evidence="11">JS21-1</strain>
    </source>
</reference>
<dbReference type="STRING" id="1855283.SAMN05216382_3146"/>
<dbReference type="InterPro" id="IPR036942">
    <property type="entry name" value="Beta-barrel_TonB_sf"/>
</dbReference>
<evidence type="ECO:0000259" key="9">
    <source>
        <dbReference type="Pfam" id="PF25183"/>
    </source>
</evidence>
<dbReference type="PROSITE" id="PS01156">
    <property type="entry name" value="TONB_DEPENDENT_REC_2"/>
    <property type="match status" value="1"/>
</dbReference>
<dbReference type="SUPFAM" id="SSF49452">
    <property type="entry name" value="Starch-binding domain-like"/>
    <property type="match status" value="1"/>
</dbReference>
<accession>A0A1H7V0U8</accession>
<dbReference type="GO" id="GO:0044718">
    <property type="term" value="P:siderophore transmembrane transport"/>
    <property type="evidence" value="ECO:0007669"/>
    <property type="project" value="TreeGrafter"/>
</dbReference>
<sequence length="1031" mass="112557">MNKTMLRAAFAAATALAGGAVMVPTTASAQVGQASLRGTITAPADNPVVEVSAVEVATGIRRTVPAGADGSYNFASLRAGTYKLEIRQKNGVRQSDAFTLRVGQTAGLDLDLSTAPTAPATPAEPEAGGATGTEPAGTPSTGAETAGDGDIIVTGSRIRSLSGGQVGINITPRLIEQLPQNNRNFLAFADLAPGVRFLEDASGNSRIQGGAQDSRTVNVFIDGVSQKDYVLKSGITGQDSSQGNPFPQLAIGEYQVLSSNYKAEFDQVSSVAITAITKSGTNEFHGEGFFDYTDQSLRDRRPSEIFPTLIDKVETTQKQFGGALGGPIIKDKMHFFASYEGKRLSNPYDVRPGNGLSTSLLPSQYQDNFGTFSNSFKEDLYFGKIDIVPTDRDLIELSGKYRDESGLQNGTGILAPSGATLNKVEDIRALLRWQHTADNWINDARVSYEDASWSPQPAVNGNATLFQATQRSTGANGAVSTVRTDLLQFGAGTNFQDKGQKGWTVQDDFTWTGFEGHTIKVGFKTKFVKLRSLQQNLTNPLYTYDVNAFSQTGFNDTQPYRLQFGAVGASGNALIQSNNFQLGLYAQDDWDVTDRLTLNLGLRWDYERTPSYLDYQTPAEIVNAVSAANYPNLANANYSISDYISTGRERKAFTGAFQPRLGFTYRFDEAGRFSMFGGYGRSYDRNQFDFLQQELSQGAFQTRTFNFIGNDSLNPCDPVANPTTCIQWNPAYLTAEGRQSLLNTAVGGGRELIFMNNDLKVPYSDQFSLGLRGRFAALELEVGYTHIQSRDGFAFLLGNRRPDGSFFFNNPADPTDVPQNPWSFTPNGYGNLILGTNGLKTNSDAAYFKLTKPYTAASPWSIDATYTYTQAEENRQFGEVYSLDYASLDDYPTLRSSGVPRHRFVTAGSVDLPIGVTLSGKFQIESPAYQKAFLDLSQPFERIIVGSLTEGNGDRWGRRQLDLAVTKYIPIGFVNDQARVRLRLDVINVMNDRNYVDFDNSPLSSTFRQQVGYSVGGNPPRTVKLSAGFSF</sequence>
<feature type="compositionally biased region" description="Low complexity" evidence="7">
    <location>
        <begin position="113"/>
        <end position="143"/>
    </location>
</feature>
<feature type="signal peptide" evidence="8">
    <location>
        <begin position="1"/>
        <end position="29"/>
    </location>
</feature>
<dbReference type="InterPro" id="IPR010917">
    <property type="entry name" value="TonB_rcpt_CS"/>
</dbReference>
<dbReference type="InterPro" id="IPR039426">
    <property type="entry name" value="TonB-dep_rcpt-like"/>
</dbReference>
<protein>
    <submittedName>
        <fullName evidence="10">Outer membrane receptor proteins, mostly Fe transport</fullName>
    </submittedName>
</protein>
<evidence type="ECO:0000256" key="1">
    <source>
        <dbReference type="ARBA" id="ARBA00004571"/>
    </source>
</evidence>
<keyword evidence="10" id="KW-0675">Receptor</keyword>
<dbReference type="Pfam" id="PF13620">
    <property type="entry name" value="CarboxypepD_reg"/>
    <property type="match status" value="1"/>
</dbReference>
<evidence type="ECO:0000313" key="11">
    <source>
        <dbReference type="Proteomes" id="UP000199214"/>
    </source>
</evidence>
<keyword evidence="4" id="KW-0812">Transmembrane</keyword>
<keyword evidence="6" id="KW-0998">Cell outer membrane</keyword>